<reference evidence="1" key="1">
    <citation type="submission" date="2019-03" db="EMBL/GenBank/DDBJ databases">
        <authorList>
            <person name="Mank J."/>
            <person name="Almeida P."/>
        </authorList>
    </citation>
    <scope>NUCLEOTIDE SEQUENCE</scope>
    <source>
        <strain evidence="1">78183</strain>
    </source>
</reference>
<proteinExistence type="predicted"/>
<gene>
    <name evidence="1" type="ORF">SVIM_LOCUS213579</name>
</gene>
<organism evidence="1">
    <name type="scientific">Salix viminalis</name>
    <name type="common">Common osier</name>
    <name type="synonym">Basket willow</name>
    <dbReference type="NCBI Taxonomy" id="40686"/>
    <lineage>
        <taxon>Eukaryota</taxon>
        <taxon>Viridiplantae</taxon>
        <taxon>Streptophyta</taxon>
        <taxon>Embryophyta</taxon>
        <taxon>Tracheophyta</taxon>
        <taxon>Spermatophyta</taxon>
        <taxon>Magnoliopsida</taxon>
        <taxon>eudicotyledons</taxon>
        <taxon>Gunneridae</taxon>
        <taxon>Pentapetalae</taxon>
        <taxon>rosids</taxon>
        <taxon>fabids</taxon>
        <taxon>Malpighiales</taxon>
        <taxon>Salicaceae</taxon>
        <taxon>Saliceae</taxon>
        <taxon>Salix</taxon>
    </lineage>
</organism>
<protein>
    <submittedName>
        <fullName evidence="1">Uncharacterized protein</fullName>
    </submittedName>
</protein>
<evidence type="ECO:0000313" key="1">
    <source>
        <dbReference type="EMBL" id="VFU38855.1"/>
    </source>
</evidence>
<accession>A0A6N2LFE2</accession>
<dbReference type="EMBL" id="CAADRP010001446">
    <property type="protein sequence ID" value="VFU38855.1"/>
    <property type="molecule type" value="Genomic_DNA"/>
</dbReference>
<sequence>MQFYLKPSSHISVIKVSPGYTCKRNRPDMVLMVFASPLQMHLMIALTANPSEHNPCNIGRENLQHEPGSLGSWNRNMDGMSLRSLQHLGER</sequence>
<dbReference type="AlphaFoldDB" id="A0A6N2LFE2"/>
<name>A0A6N2LFE2_SALVM</name>